<feature type="non-terminal residue" evidence="2">
    <location>
        <position position="471"/>
    </location>
</feature>
<feature type="compositionally biased region" description="Basic residues" evidence="1">
    <location>
        <begin position="54"/>
        <end position="67"/>
    </location>
</feature>
<accession>A0A6J4NCX6</accession>
<feature type="region of interest" description="Disordered" evidence="1">
    <location>
        <begin position="1"/>
        <end position="81"/>
    </location>
</feature>
<dbReference type="EMBL" id="CADCUP010000067">
    <property type="protein sequence ID" value="CAA9380908.1"/>
    <property type="molecule type" value="Genomic_DNA"/>
</dbReference>
<gene>
    <name evidence="2" type="ORF">AVDCRST_MAG06-936</name>
</gene>
<feature type="non-terminal residue" evidence="2">
    <location>
        <position position="1"/>
    </location>
</feature>
<feature type="compositionally biased region" description="Basic residues" evidence="1">
    <location>
        <begin position="334"/>
        <end position="347"/>
    </location>
</feature>
<proteinExistence type="predicted"/>
<protein>
    <submittedName>
        <fullName evidence="2">dTDP-4-dehydrorhamnose reductase</fullName>
        <ecNumber evidence="2">1.1.1.133</ecNumber>
    </submittedName>
</protein>
<feature type="compositionally biased region" description="Low complexity" evidence="1">
    <location>
        <begin position="38"/>
        <end position="48"/>
    </location>
</feature>
<name>A0A6J4NCX6_9ACTN</name>
<evidence type="ECO:0000313" key="2">
    <source>
        <dbReference type="EMBL" id="CAA9380908.1"/>
    </source>
</evidence>
<sequence>AAPLPGDHAHPRAGGGPARPARGRARLLQGELAAPEDAGAGPARLRPGAEQRLVQRRPRRHARHPHRAVGQVRVPGHRPDLRRLGRHARGRHLRCHLHPRDGQLGGRLRAPRGRQLLPDAGGRHLLHLPGQPALAPRHQLSRARARRPDGGDPVADPPRRGDRLRQGPHQPRARPRHRDPPPGARPGRQRAGGAGAEGGAARGRGGGPRPARPHRRRVGGRLALGRLRRRAERRGVHRRRRRGDPRGPGRRLGRQRHRTRHARRARPRARLHPRALLLRVRLRRDRPGRARAHRGRAALPARRVRPEQGSRRAGGGRRTPPLRPARLVGDRRGRQLRAHHAAARRRWRVTDRRQRPGGPTHLRRRAGAGDPPPGRLRGAVRHLPREQRRSGHVVGRRGRQGLRALRTRRGRRHADHLRGVRRGQGARAAAAAQHDGPHQAARHRLRARGRAGGAGALLQRRTAGAGAGCVL</sequence>
<dbReference type="AlphaFoldDB" id="A0A6J4NCX6"/>
<dbReference type="EC" id="1.1.1.133" evidence="2"/>
<keyword evidence="2" id="KW-0560">Oxidoreductase</keyword>
<feature type="compositionally biased region" description="Gly residues" evidence="1">
    <location>
        <begin position="190"/>
        <end position="208"/>
    </location>
</feature>
<feature type="region of interest" description="Disordered" evidence="1">
    <location>
        <begin position="408"/>
        <end position="442"/>
    </location>
</feature>
<feature type="region of interest" description="Disordered" evidence="1">
    <location>
        <begin position="97"/>
        <end position="378"/>
    </location>
</feature>
<feature type="compositionally biased region" description="Basic residues" evidence="1">
    <location>
        <begin position="408"/>
        <end position="421"/>
    </location>
</feature>
<feature type="compositionally biased region" description="Basic residues" evidence="1">
    <location>
        <begin position="280"/>
        <end position="296"/>
    </location>
</feature>
<dbReference type="GO" id="GO:0008831">
    <property type="term" value="F:dTDP-4-dehydrorhamnose reductase activity"/>
    <property type="evidence" value="ECO:0007669"/>
    <property type="project" value="UniProtKB-EC"/>
</dbReference>
<feature type="compositionally biased region" description="Basic residues" evidence="1">
    <location>
        <begin position="226"/>
        <end position="273"/>
    </location>
</feature>
<organism evidence="2">
    <name type="scientific">uncultured Nocardioides sp</name>
    <dbReference type="NCBI Taxonomy" id="198441"/>
    <lineage>
        <taxon>Bacteria</taxon>
        <taxon>Bacillati</taxon>
        <taxon>Actinomycetota</taxon>
        <taxon>Actinomycetes</taxon>
        <taxon>Propionibacteriales</taxon>
        <taxon>Nocardioidaceae</taxon>
        <taxon>Nocardioides</taxon>
        <taxon>environmental samples</taxon>
    </lineage>
</organism>
<evidence type="ECO:0000256" key="1">
    <source>
        <dbReference type="SAM" id="MobiDB-lite"/>
    </source>
</evidence>
<feature type="compositionally biased region" description="Low complexity" evidence="1">
    <location>
        <begin position="423"/>
        <end position="434"/>
    </location>
</feature>
<reference evidence="2" key="1">
    <citation type="submission" date="2020-02" db="EMBL/GenBank/DDBJ databases">
        <authorList>
            <person name="Meier V. D."/>
        </authorList>
    </citation>
    <scope>NUCLEOTIDE SEQUENCE</scope>
    <source>
        <strain evidence="2">AVDCRST_MAG06</strain>
    </source>
</reference>